<evidence type="ECO:0000313" key="2">
    <source>
        <dbReference type="EMBL" id="VCX42281.1"/>
    </source>
</evidence>
<dbReference type="PANTHER" id="PTHR10751">
    <property type="entry name" value="GUANYLATE BINDING PROTEIN"/>
    <property type="match status" value="1"/>
</dbReference>
<reference evidence="2 3" key="1">
    <citation type="submission" date="2018-10" db="EMBL/GenBank/DDBJ databases">
        <authorList>
            <person name="Ekblom R."/>
            <person name="Jareborg N."/>
        </authorList>
    </citation>
    <scope>NUCLEOTIDE SEQUENCE [LARGE SCALE GENOMIC DNA]</scope>
    <source>
        <tissue evidence="2">Muscle</tissue>
    </source>
</reference>
<dbReference type="Proteomes" id="UP000269945">
    <property type="component" value="Unassembled WGS sequence"/>
</dbReference>
<gene>
    <name evidence="2" type="ORF">BN2614_LOCUS1</name>
</gene>
<dbReference type="SUPFAM" id="SSF48340">
    <property type="entry name" value="Interferon-induced guanylate-binding protein 1 (GBP1), C-terminal domain"/>
    <property type="match status" value="1"/>
</dbReference>
<dbReference type="Pfam" id="PF02841">
    <property type="entry name" value="GBP_C"/>
    <property type="match status" value="1"/>
</dbReference>
<proteinExistence type="predicted"/>
<dbReference type="InterPro" id="IPR003191">
    <property type="entry name" value="Guanylate-bd/ATL_C"/>
</dbReference>
<feature type="non-terminal residue" evidence="2">
    <location>
        <position position="72"/>
    </location>
</feature>
<dbReference type="InterPro" id="IPR036543">
    <property type="entry name" value="Guanylate-bd_C_sf"/>
</dbReference>
<accession>A0A9X9QAL4</accession>
<evidence type="ECO:0000259" key="1">
    <source>
        <dbReference type="Pfam" id="PF02841"/>
    </source>
</evidence>
<protein>
    <recommendedName>
        <fullName evidence="1">Guanylate-binding protein/Atlastin C-terminal domain-containing protein</fullName>
    </recommendedName>
</protein>
<comment type="caution">
    <text evidence="2">The sequence shown here is derived from an EMBL/GenBank/DDBJ whole genome shotgun (WGS) entry which is preliminary data.</text>
</comment>
<evidence type="ECO:0000313" key="3">
    <source>
        <dbReference type="Proteomes" id="UP000269945"/>
    </source>
</evidence>
<sequence>MKHSFKDDKQEFQKTLVELIKDKKEHFLQQNEEASFKYCQSRLDEMSQVLMESISAGTFSVPGGYKLYREAK</sequence>
<feature type="domain" description="Guanylate-binding protein/Atlastin C-terminal" evidence="1">
    <location>
        <begin position="1"/>
        <end position="71"/>
    </location>
</feature>
<keyword evidence="3" id="KW-1185">Reference proteome</keyword>
<dbReference type="Gene3D" id="1.20.1000.10">
    <property type="entry name" value="Guanylate-binding protein, C-terminal domain"/>
    <property type="match status" value="1"/>
</dbReference>
<dbReference type="GO" id="GO:0003924">
    <property type="term" value="F:GTPase activity"/>
    <property type="evidence" value="ECO:0007669"/>
    <property type="project" value="InterPro"/>
</dbReference>
<dbReference type="AlphaFoldDB" id="A0A9X9QAL4"/>
<dbReference type="EMBL" id="CYRY02046541">
    <property type="protein sequence ID" value="VCX42281.1"/>
    <property type="molecule type" value="Genomic_DNA"/>
</dbReference>
<dbReference type="GO" id="GO:0005525">
    <property type="term" value="F:GTP binding"/>
    <property type="evidence" value="ECO:0007669"/>
    <property type="project" value="InterPro"/>
</dbReference>
<name>A0A9X9QAL4_GULGU</name>
<organism evidence="2 3">
    <name type="scientific">Gulo gulo</name>
    <name type="common">Wolverine</name>
    <name type="synonym">Gluton</name>
    <dbReference type="NCBI Taxonomy" id="48420"/>
    <lineage>
        <taxon>Eukaryota</taxon>
        <taxon>Metazoa</taxon>
        <taxon>Chordata</taxon>
        <taxon>Craniata</taxon>
        <taxon>Vertebrata</taxon>
        <taxon>Euteleostomi</taxon>
        <taxon>Mammalia</taxon>
        <taxon>Eutheria</taxon>
        <taxon>Laurasiatheria</taxon>
        <taxon>Carnivora</taxon>
        <taxon>Caniformia</taxon>
        <taxon>Musteloidea</taxon>
        <taxon>Mustelidae</taxon>
        <taxon>Guloninae</taxon>
        <taxon>Gulo</taxon>
    </lineage>
</organism>